<name>X1HR20_9ZZZZ</name>
<accession>X1HR20</accession>
<sequence length="280" mass="31316">VIQGRPEAAFTVTDFDPTADSLTVSRSGYTFRRDITAIRPSFGSGQRFELAFSFIKAKDNIVSVDRIVDDGIVKIDSSAAAHDAFKGAIWKDDSLHTITYQNLEKLFGPKLGLPDKDWKGKSPQDNLVIGSSLSFALYQRQFVVQSGFALSMLNKNIWDPVLSLKELDTFAPGDTVEDGSIAGIIDTSDIPINPGDLEDYFHINLNQVPLLPIDVFALSESPLRAILKMPSLAYHATAKFNYMRNFITMEYQQVGPEFNSLANPTERTRSLRFRYFVRMS</sequence>
<feature type="non-terminal residue" evidence="1">
    <location>
        <position position="280"/>
    </location>
</feature>
<feature type="non-terminal residue" evidence="1">
    <location>
        <position position="1"/>
    </location>
</feature>
<organism evidence="1">
    <name type="scientific">marine sediment metagenome</name>
    <dbReference type="NCBI Taxonomy" id="412755"/>
    <lineage>
        <taxon>unclassified sequences</taxon>
        <taxon>metagenomes</taxon>
        <taxon>ecological metagenomes</taxon>
    </lineage>
</organism>
<reference evidence="1" key="1">
    <citation type="journal article" date="2014" name="Front. Microbiol.">
        <title>High frequency of phylogenetically diverse reductive dehalogenase-homologous genes in deep subseafloor sedimentary metagenomes.</title>
        <authorList>
            <person name="Kawai M."/>
            <person name="Futagami T."/>
            <person name="Toyoda A."/>
            <person name="Takaki Y."/>
            <person name="Nishi S."/>
            <person name="Hori S."/>
            <person name="Arai W."/>
            <person name="Tsubouchi T."/>
            <person name="Morono Y."/>
            <person name="Uchiyama I."/>
            <person name="Ito T."/>
            <person name="Fujiyama A."/>
            <person name="Inagaki F."/>
            <person name="Takami H."/>
        </authorList>
    </citation>
    <scope>NUCLEOTIDE SEQUENCE</scope>
    <source>
        <strain evidence="1">Expedition CK06-06</strain>
    </source>
</reference>
<gene>
    <name evidence="1" type="ORF">S03H2_37156</name>
</gene>
<dbReference type="AlphaFoldDB" id="X1HR20"/>
<evidence type="ECO:0000313" key="1">
    <source>
        <dbReference type="EMBL" id="GAH47738.1"/>
    </source>
</evidence>
<dbReference type="EMBL" id="BARU01022841">
    <property type="protein sequence ID" value="GAH47738.1"/>
    <property type="molecule type" value="Genomic_DNA"/>
</dbReference>
<comment type="caution">
    <text evidence="1">The sequence shown here is derived from an EMBL/GenBank/DDBJ whole genome shotgun (WGS) entry which is preliminary data.</text>
</comment>
<protein>
    <submittedName>
        <fullName evidence="1">Uncharacterized protein</fullName>
    </submittedName>
</protein>
<proteinExistence type="predicted"/>